<dbReference type="InterPro" id="IPR011991">
    <property type="entry name" value="ArsR-like_HTH"/>
</dbReference>
<keyword evidence="3" id="KW-0804">Transcription</keyword>
<dbReference type="RefSeq" id="WP_342822435.1">
    <property type="nucleotide sequence ID" value="NZ_CP046146.1"/>
</dbReference>
<dbReference type="Pfam" id="PF01022">
    <property type="entry name" value="HTH_5"/>
    <property type="match status" value="1"/>
</dbReference>
<dbReference type="GO" id="GO:0003700">
    <property type="term" value="F:DNA-binding transcription factor activity"/>
    <property type="evidence" value="ECO:0007669"/>
    <property type="project" value="InterPro"/>
</dbReference>
<dbReference type="Proteomes" id="UP001219901">
    <property type="component" value="Chromosome"/>
</dbReference>
<evidence type="ECO:0000313" key="6">
    <source>
        <dbReference type="EMBL" id="WFG39093.1"/>
    </source>
</evidence>
<gene>
    <name evidence="5" type="ORF">GKO46_03770</name>
    <name evidence="6" type="ORF">GKO48_05490</name>
</gene>
<evidence type="ECO:0000256" key="1">
    <source>
        <dbReference type="ARBA" id="ARBA00023015"/>
    </source>
</evidence>
<evidence type="ECO:0000313" key="8">
    <source>
        <dbReference type="Proteomes" id="UP001321249"/>
    </source>
</evidence>
<dbReference type="Gene3D" id="1.10.10.10">
    <property type="entry name" value="Winged helix-like DNA-binding domain superfamily/Winged helix DNA-binding domain"/>
    <property type="match status" value="1"/>
</dbReference>
<accession>A0AAJ5ZJ58</accession>
<dbReference type="EMBL" id="WMBE01000001">
    <property type="protein sequence ID" value="MDG0866187.1"/>
    <property type="molecule type" value="Genomic_DNA"/>
</dbReference>
<name>A0AAJ5ZJ58_9CHLR</name>
<organism evidence="6 7">
    <name type="scientific">Candidatus Lucifugimonas marina</name>
    <dbReference type="NCBI Taxonomy" id="3038979"/>
    <lineage>
        <taxon>Bacteria</taxon>
        <taxon>Bacillati</taxon>
        <taxon>Chloroflexota</taxon>
        <taxon>Dehalococcoidia</taxon>
        <taxon>SAR202 cluster</taxon>
        <taxon>Candidatus Lucifugimonadales</taxon>
        <taxon>Candidatus Lucifugimonadaceae</taxon>
        <taxon>Candidatus Lucifugimonas</taxon>
    </lineage>
</organism>
<dbReference type="PANTHER" id="PTHR33154">
    <property type="entry name" value="TRANSCRIPTIONAL REGULATOR, ARSR FAMILY"/>
    <property type="match status" value="1"/>
</dbReference>
<keyword evidence="2" id="KW-0238">DNA-binding</keyword>
<dbReference type="NCBIfam" id="NF033788">
    <property type="entry name" value="HTH_metalloreg"/>
    <property type="match status" value="1"/>
</dbReference>
<dbReference type="SUPFAM" id="SSF46785">
    <property type="entry name" value="Winged helix' DNA-binding domain"/>
    <property type="match status" value="1"/>
</dbReference>
<keyword evidence="1" id="KW-0805">Transcription regulation</keyword>
<dbReference type="PANTHER" id="PTHR33154:SF33">
    <property type="entry name" value="TRANSCRIPTIONAL REPRESSOR SDPR"/>
    <property type="match status" value="1"/>
</dbReference>
<dbReference type="InterPro" id="IPR001845">
    <property type="entry name" value="HTH_ArsR_DNA-bd_dom"/>
</dbReference>
<evidence type="ECO:0000259" key="4">
    <source>
        <dbReference type="PROSITE" id="PS50987"/>
    </source>
</evidence>
<reference evidence="7 8" key="1">
    <citation type="submission" date="2019-11" db="EMBL/GenBank/DDBJ databases">
        <authorList>
            <person name="Cho J.-C."/>
        </authorList>
    </citation>
    <scope>NUCLEOTIDE SEQUENCE [LARGE SCALE GENOMIC DNA]</scope>
    <source>
        <strain evidence="6 7">JH1073</strain>
        <strain evidence="5 8">JH702</strain>
    </source>
</reference>
<keyword evidence="7" id="KW-1185">Reference proteome</keyword>
<dbReference type="PROSITE" id="PS50987">
    <property type="entry name" value="HTH_ARSR_2"/>
    <property type="match status" value="1"/>
</dbReference>
<evidence type="ECO:0000256" key="2">
    <source>
        <dbReference type="ARBA" id="ARBA00023125"/>
    </source>
</evidence>
<reference evidence="6" key="2">
    <citation type="journal article" date="2023" name="Nat. Commun.">
        <title>Cultivation of marine bacteria of the SAR202 clade.</title>
        <authorList>
            <person name="Lim Y."/>
            <person name="Seo J.H."/>
            <person name="Giovannoni S.J."/>
            <person name="Kang I."/>
            <person name="Cho J.C."/>
        </authorList>
    </citation>
    <scope>NUCLEOTIDE SEQUENCE</scope>
    <source>
        <strain evidence="6">JH1073</strain>
    </source>
</reference>
<dbReference type="PRINTS" id="PR00778">
    <property type="entry name" value="HTHARSR"/>
</dbReference>
<dbReference type="CDD" id="cd00090">
    <property type="entry name" value="HTH_ARSR"/>
    <property type="match status" value="1"/>
</dbReference>
<evidence type="ECO:0000313" key="5">
    <source>
        <dbReference type="EMBL" id="MDG0866187.1"/>
    </source>
</evidence>
<dbReference type="EMBL" id="CP046147">
    <property type="protein sequence ID" value="WFG39093.1"/>
    <property type="molecule type" value="Genomic_DNA"/>
</dbReference>
<evidence type="ECO:0000256" key="3">
    <source>
        <dbReference type="ARBA" id="ARBA00023163"/>
    </source>
</evidence>
<sequence>MEAALKAMSDPTRREILQLVQHQELPAGAIASNFTVSRPAISQHLAVLKSAGLIDERRSGVKRLYRTRVEGMAELKAFLEMFWDVRLSRLKAAVEAETKKEESCDDNAKR</sequence>
<proteinExistence type="predicted"/>
<evidence type="ECO:0000313" key="7">
    <source>
        <dbReference type="Proteomes" id="UP001219901"/>
    </source>
</evidence>
<dbReference type="SMART" id="SM00418">
    <property type="entry name" value="HTH_ARSR"/>
    <property type="match status" value="1"/>
</dbReference>
<protein>
    <submittedName>
        <fullName evidence="6">Metalloregulator ArsR/SmtB family transcription factor</fullName>
    </submittedName>
</protein>
<dbReference type="InterPro" id="IPR036390">
    <property type="entry name" value="WH_DNA-bd_sf"/>
</dbReference>
<dbReference type="InterPro" id="IPR036388">
    <property type="entry name" value="WH-like_DNA-bd_sf"/>
</dbReference>
<dbReference type="GO" id="GO:0003677">
    <property type="term" value="F:DNA binding"/>
    <property type="evidence" value="ECO:0007669"/>
    <property type="project" value="UniProtKB-KW"/>
</dbReference>
<reference evidence="7" key="3">
    <citation type="submission" date="2023-06" db="EMBL/GenBank/DDBJ databases">
        <title>Pangenomics reveal diversification of enzyme families and niche specialization in globally abundant SAR202 bacteria.</title>
        <authorList>
            <person name="Saw J.H.W."/>
        </authorList>
    </citation>
    <scope>NUCLEOTIDE SEQUENCE [LARGE SCALE GENOMIC DNA]</scope>
    <source>
        <strain evidence="7">JH1073</strain>
    </source>
</reference>
<dbReference type="InterPro" id="IPR051081">
    <property type="entry name" value="HTH_MetalResp_TranReg"/>
</dbReference>
<feature type="domain" description="HTH arsR-type" evidence="4">
    <location>
        <begin position="1"/>
        <end position="86"/>
    </location>
</feature>
<dbReference type="AlphaFoldDB" id="A0AAJ5ZJ58"/>
<dbReference type="Proteomes" id="UP001321249">
    <property type="component" value="Unassembled WGS sequence"/>
</dbReference>